<name>A0A2X0QB61_BROTH</name>
<sequence length="89" mass="10359">MFKTFYSISLICILLSIFLWIPNIFLGIANPYVMLTFFLGIIGLLFSLKIKQKYLIIGNIISSLSFFLLMFLGYIFELVSFLLKYLNII</sequence>
<reference evidence="3" key="1">
    <citation type="submission" date="2018-04" db="EMBL/GenBank/DDBJ databases">
        <authorList>
            <person name="Illikoud N."/>
        </authorList>
    </citation>
    <scope>NUCLEOTIDE SEQUENCE [LARGE SCALE GENOMIC DNA]</scope>
</reference>
<evidence type="ECO:0000313" key="3">
    <source>
        <dbReference type="Proteomes" id="UP000270190"/>
    </source>
</evidence>
<protein>
    <submittedName>
        <fullName evidence="2">Uncharacterized protein</fullName>
    </submittedName>
</protein>
<keyword evidence="1" id="KW-1133">Transmembrane helix</keyword>
<evidence type="ECO:0000313" key="2">
    <source>
        <dbReference type="EMBL" id="SPP26604.1"/>
    </source>
</evidence>
<accession>A0A2X0QB61</accession>
<evidence type="ECO:0000256" key="1">
    <source>
        <dbReference type="SAM" id="Phobius"/>
    </source>
</evidence>
<proteinExistence type="predicted"/>
<feature type="transmembrane region" description="Helical" evidence="1">
    <location>
        <begin position="31"/>
        <end position="48"/>
    </location>
</feature>
<feature type="transmembrane region" description="Helical" evidence="1">
    <location>
        <begin position="55"/>
        <end position="76"/>
    </location>
</feature>
<keyword evidence="1" id="KW-0472">Membrane</keyword>
<dbReference type="AlphaFoldDB" id="A0A2X0QB61"/>
<dbReference type="Proteomes" id="UP000270190">
    <property type="component" value="Unassembled WGS sequence"/>
</dbReference>
<gene>
    <name evidence="2" type="ORF">BTBSAS_100073</name>
</gene>
<keyword evidence="1" id="KW-0812">Transmembrane</keyword>
<feature type="transmembrane region" description="Helical" evidence="1">
    <location>
        <begin position="5"/>
        <end position="25"/>
    </location>
</feature>
<organism evidence="2 3">
    <name type="scientific">Brochothrix thermosphacta</name>
    <name type="common">Microbacterium thermosphactum</name>
    <dbReference type="NCBI Taxonomy" id="2756"/>
    <lineage>
        <taxon>Bacteria</taxon>
        <taxon>Bacillati</taxon>
        <taxon>Bacillota</taxon>
        <taxon>Bacilli</taxon>
        <taxon>Bacillales</taxon>
        <taxon>Listeriaceae</taxon>
        <taxon>Brochothrix</taxon>
    </lineage>
</organism>
<dbReference type="EMBL" id="OUNC01000002">
    <property type="protein sequence ID" value="SPP26604.1"/>
    <property type="molecule type" value="Genomic_DNA"/>
</dbReference>